<protein>
    <submittedName>
        <fullName evidence="2">Uncharacterized protein</fullName>
    </submittedName>
</protein>
<dbReference type="EMBL" id="BSYO01000017">
    <property type="protein sequence ID" value="GMH16789.1"/>
    <property type="molecule type" value="Genomic_DNA"/>
</dbReference>
<evidence type="ECO:0000256" key="1">
    <source>
        <dbReference type="SAM" id="MobiDB-lite"/>
    </source>
</evidence>
<name>A0AAD3STX3_NEPGR</name>
<comment type="caution">
    <text evidence="2">The sequence shown here is derived from an EMBL/GenBank/DDBJ whole genome shotgun (WGS) entry which is preliminary data.</text>
</comment>
<organism evidence="2 3">
    <name type="scientific">Nepenthes gracilis</name>
    <name type="common">Slender pitcher plant</name>
    <dbReference type="NCBI Taxonomy" id="150966"/>
    <lineage>
        <taxon>Eukaryota</taxon>
        <taxon>Viridiplantae</taxon>
        <taxon>Streptophyta</taxon>
        <taxon>Embryophyta</taxon>
        <taxon>Tracheophyta</taxon>
        <taxon>Spermatophyta</taxon>
        <taxon>Magnoliopsida</taxon>
        <taxon>eudicotyledons</taxon>
        <taxon>Gunneridae</taxon>
        <taxon>Pentapetalae</taxon>
        <taxon>Caryophyllales</taxon>
        <taxon>Nepenthaceae</taxon>
        <taxon>Nepenthes</taxon>
    </lineage>
</organism>
<gene>
    <name evidence="2" type="ORF">Nepgr_018630</name>
</gene>
<accession>A0AAD3STX3</accession>
<keyword evidence="3" id="KW-1185">Reference proteome</keyword>
<evidence type="ECO:0000313" key="3">
    <source>
        <dbReference type="Proteomes" id="UP001279734"/>
    </source>
</evidence>
<reference evidence="2" key="1">
    <citation type="submission" date="2023-05" db="EMBL/GenBank/DDBJ databases">
        <title>Nepenthes gracilis genome sequencing.</title>
        <authorList>
            <person name="Fukushima K."/>
        </authorList>
    </citation>
    <scope>NUCLEOTIDE SEQUENCE</scope>
    <source>
        <strain evidence="2">SING2019-196</strain>
    </source>
</reference>
<feature type="compositionally biased region" description="Basic and acidic residues" evidence="1">
    <location>
        <begin position="12"/>
        <end position="29"/>
    </location>
</feature>
<evidence type="ECO:0000313" key="2">
    <source>
        <dbReference type="EMBL" id="GMH16789.1"/>
    </source>
</evidence>
<proteinExistence type="predicted"/>
<feature type="region of interest" description="Disordered" evidence="1">
    <location>
        <begin position="1"/>
        <end position="29"/>
    </location>
</feature>
<dbReference type="AlphaFoldDB" id="A0AAD3STX3"/>
<sequence>MGYAERGTGTKGLEKVRERERENGDGKDQCNRHRQITVRNDIFPSNSISVVSYSFSPTFSLNIPLLYLVLLLCSSSEFPCLNSSIEFNRNRHQLVVSVSISEIERERKSTVRA</sequence>
<dbReference type="Proteomes" id="UP001279734">
    <property type="component" value="Unassembled WGS sequence"/>
</dbReference>